<dbReference type="InterPro" id="IPR009769">
    <property type="entry name" value="EDR2_C"/>
</dbReference>
<evidence type="ECO:0000313" key="4">
    <source>
        <dbReference type="Proteomes" id="UP001497457"/>
    </source>
</evidence>
<keyword evidence="4" id="KW-1185">Reference proteome</keyword>
<reference evidence="4" key="1">
    <citation type="submission" date="2024-06" db="EMBL/GenBank/DDBJ databases">
        <authorList>
            <person name="Ryan C."/>
        </authorList>
    </citation>
    <scope>NUCLEOTIDE SEQUENCE [LARGE SCALE GENOMIC DNA]</scope>
</reference>
<accession>A0ABC9E3M6</accession>
<feature type="region of interest" description="Disordered" evidence="1">
    <location>
        <begin position="299"/>
        <end position="360"/>
    </location>
</feature>
<dbReference type="PANTHER" id="PTHR12136:SF91">
    <property type="entry name" value="PROTEIN ENHANCED DISEASE RESISTANCE 2-LIKE"/>
    <property type="match status" value="1"/>
</dbReference>
<dbReference type="Proteomes" id="UP001497457">
    <property type="component" value="Chromosome 35b"/>
</dbReference>
<dbReference type="AlphaFoldDB" id="A0ABC9E3M6"/>
<dbReference type="Pfam" id="PF07059">
    <property type="entry name" value="EDR2_C"/>
    <property type="match status" value="1"/>
</dbReference>
<organism evidence="3 4">
    <name type="scientific">Urochloa decumbens</name>
    <dbReference type="NCBI Taxonomy" id="240449"/>
    <lineage>
        <taxon>Eukaryota</taxon>
        <taxon>Viridiplantae</taxon>
        <taxon>Streptophyta</taxon>
        <taxon>Embryophyta</taxon>
        <taxon>Tracheophyta</taxon>
        <taxon>Spermatophyta</taxon>
        <taxon>Magnoliopsida</taxon>
        <taxon>Liliopsida</taxon>
        <taxon>Poales</taxon>
        <taxon>Poaceae</taxon>
        <taxon>PACMAD clade</taxon>
        <taxon>Panicoideae</taxon>
        <taxon>Panicodae</taxon>
        <taxon>Paniceae</taxon>
        <taxon>Melinidinae</taxon>
        <taxon>Urochloa</taxon>
    </lineage>
</organism>
<reference evidence="3 4" key="2">
    <citation type="submission" date="2024-10" db="EMBL/GenBank/DDBJ databases">
        <authorList>
            <person name="Ryan C."/>
        </authorList>
    </citation>
    <scope>NUCLEOTIDE SEQUENCE [LARGE SCALE GENOMIC DNA]</scope>
</reference>
<protein>
    <recommendedName>
        <fullName evidence="2">Protein ENHANCED DISEASE RESISTANCE 2 C-terminal domain-containing protein</fullName>
    </recommendedName>
</protein>
<name>A0ABC9E3M6_9POAL</name>
<evidence type="ECO:0000313" key="3">
    <source>
        <dbReference type="EMBL" id="CAL5049973.1"/>
    </source>
</evidence>
<feature type="region of interest" description="Disordered" evidence="1">
    <location>
        <begin position="1"/>
        <end position="21"/>
    </location>
</feature>
<dbReference type="EMBL" id="OZ075145">
    <property type="protein sequence ID" value="CAL5049973.1"/>
    <property type="molecule type" value="Genomic_DNA"/>
</dbReference>
<dbReference type="InterPro" id="IPR045096">
    <property type="entry name" value="EDR2-like"/>
</dbReference>
<sequence>MCPTKPDSANKAAGSGSGDRTWREEAAAAGSLRQVDLDRGTNGWASPPGDLFHLRARGYFTGGGGKRGKAPSAAEWLLRPAGVDWLRSHARLDHVLARDDNRVAAAFRRARLRKDPTAHFLLAVNLQVPGRPDAYSAVFYFAAEAPIPPDSLLGRFVNGDDAYRNARFKIANRIVKGPWLVRATVGNYAACLLGRALTCRYHRGDDYLEIDVDIGSSAIASAILHLALGAVTSVTIDMGFLVESQSEEELPERLFGAVRIAQMEMGAAKYVELPPDEGMPETAGRAGAGFRVSSAKVVNHSRQQEHAGAKVGRSMSCPERDNGGATKDASAVLKPSISRRKKARAGGQMPLPGGVTQGIKGGKAGATTTTNGGVPIIKFQSSFGCDENLVSLMDACEN</sequence>
<gene>
    <name evidence="3" type="ORF">URODEC1_LOCUS91286</name>
</gene>
<proteinExistence type="predicted"/>
<evidence type="ECO:0000256" key="1">
    <source>
        <dbReference type="SAM" id="MobiDB-lite"/>
    </source>
</evidence>
<feature type="domain" description="Protein ENHANCED DISEASE RESISTANCE 2 C-terminal" evidence="2">
    <location>
        <begin position="44"/>
        <end position="264"/>
    </location>
</feature>
<dbReference type="PANTHER" id="PTHR12136">
    <property type="entry name" value="ENHANCED DISEASE RESISTANCE-RELATED"/>
    <property type="match status" value="1"/>
</dbReference>
<evidence type="ECO:0000259" key="2">
    <source>
        <dbReference type="Pfam" id="PF07059"/>
    </source>
</evidence>